<dbReference type="PROSITE" id="PS00143">
    <property type="entry name" value="INSULINASE"/>
    <property type="match status" value="1"/>
</dbReference>
<dbReference type="Gene3D" id="3.30.830.10">
    <property type="entry name" value="Metalloenzyme, LuxS/M16 peptidase-like"/>
    <property type="match status" value="4"/>
</dbReference>
<evidence type="ECO:0000256" key="1">
    <source>
        <dbReference type="ARBA" id="ARBA00001947"/>
    </source>
</evidence>
<feature type="domain" description="Peptidase M16 N-terminal" evidence="4">
    <location>
        <begin position="51"/>
        <end position="197"/>
    </location>
</feature>
<evidence type="ECO:0000259" key="5">
    <source>
        <dbReference type="Pfam" id="PF05193"/>
    </source>
</evidence>
<dbReference type="InterPro" id="IPR050361">
    <property type="entry name" value="MPP/UQCRC_Complex"/>
</dbReference>
<comment type="similarity">
    <text evidence="2 3">Belongs to the peptidase M16 family.</text>
</comment>
<dbReference type="InterPro" id="IPR011249">
    <property type="entry name" value="Metalloenz_LuxS/M16"/>
</dbReference>
<evidence type="ECO:0000256" key="2">
    <source>
        <dbReference type="ARBA" id="ARBA00007261"/>
    </source>
</evidence>
<feature type="domain" description="Peptidase M16 N-terminal" evidence="4">
    <location>
        <begin position="535"/>
        <end position="638"/>
    </location>
</feature>
<dbReference type="EMBL" id="JAFREP010000028">
    <property type="protein sequence ID" value="MBO1321888.1"/>
    <property type="molecule type" value="Genomic_DNA"/>
</dbReference>
<protein>
    <submittedName>
        <fullName evidence="6">Insulinase family protein</fullName>
    </submittedName>
</protein>
<dbReference type="Proteomes" id="UP000664417">
    <property type="component" value="Unassembled WGS sequence"/>
</dbReference>
<feature type="domain" description="Peptidase M16 C-terminal" evidence="5">
    <location>
        <begin position="206"/>
        <end position="382"/>
    </location>
</feature>
<comment type="caution">
    <text evidence="6">The sequence shown here is derived from an EMBL/GenBank/DDBJ whole genome shotgun (WGS) entry which is preliminary data.</text>
</comment>
<comment type="cofactor">
    <cofactor evidence="1">
        <name>Zn(2+)</name>
        <dbReference type="ChEBI" id="CHEBI:29105"/>
    </cofactor>
</comment>
<dbReference type="InterPro" id="IPR011765">
    <property type="entry name" value="Pept_M16_N"/>
</dbReference>
<reference evidence="6" key="1">
    <citation type="submission" date="2021-03" db="EMBL/GenBank/DDBJ databases">
        <authorList>
            <person name="Wang G."/>
        </authorList>
    </citation>
    <scope>NUCLEOTIDE SEQUENCE</scope>
    <source>
        <strain evidence="6">KCTC 12899</strain>
    </source>
</reference>
<evidence type="ECO:0000256" key="3">
    <source>
        <dbReference type="RuleBase" id="RU004447"/>
    </source>
</evidence>
<organism evidence="6 7">
    <name type="scientific">Acanthopleuribacter pedis</name>
    <dbReference type="NCBI Taxonomy" id="442870"/>
    <lineage>
        <taxon>Bacteria</taxon>
        <taxon>Pseudomonadati</taxon>
        <taxon>Acidobacteriota</taxon>
        <taxon>Holophagae</taxon>
        <taxon>Acanthopleuribacterales</taxon>
        <taxon>Acanthopleuribacteraceae</taxon>
        <taxon>Acanthopleuribacter</taxon>
    </lineage>
</organism>
<name>A0A8J7U4W6_9BACT</name>
<dbReference type="InterPro" id="IPR007863">
    <property type="entry name" value="Peptidase_M16_C"/>
</dbReference>
<dbReference type="GO" id="GO:0046872">
    <property type="term" value="F:metal ion binding"/>
    <property type="evidence" value="ECO:0007669"/>
    <property type="project" value="InterPro"/>
</dbReference>
<sequence>MKTFHHGLKLGRFLVAAMLCLVPLLAQLPKGITEVRNVEGITEYELENGLRVLLFPDPTKETITVNVTYLVGSKHENYGETGMAHLLEHLVFKGTPRHPNIPQELTERGARPNGTTWTDRTNYYETFNATEDNLDWALDLEADRMVNSFIAKKDLDSEMTVVRNEFESGENNPFRITLQRLLSAAYMWHNYGKSTIGARSDIENVPIDRLQAFYRKYYQPDNAVLLVAGKFETKKALDLVAKYFAPIPRPERVLPKIYTMEPTQDGTREITIERTGDIQMVAAGYHIPPGSHPEMAHMAVLTQILGDPDTGRLNKALVKSGKAAQSMGFNFQWAQPGIGIFGAVVPKDKSLEDARSTLIDQLETIKANPITEEELKTAKSELLRGIELAMNSSERIGLTMSEWIGMGDWRLFFLHRDRIEATTLEQVQAAAEKYLRGNNRSIAKFVPTESPERAEIPEVPNIEEMLKDYKGKEAVAMGEAFDPTPDNIEANLKRTSLKNGMKLALLSKKTRGESVHASLRLFFGDEKSLKDQGTLATTMGNMLMRGSKSMNRNEIQSKLAELKAEVTMFGGANNINVRIQTVRANLPATIQLVADVLKNPAFPESELEELTNQDVTNLESGRQEPRSIVFRELQRTFSTHEKGHPEYVGTIDETIAAHKAITTKDLASFHKKFVGASHGKMAVVGDFDKAEVTALLEKEFGSWKSPKKYKRLADNYRSVKPEVKKFETPDKANAVFVAGFNFDLKQEAADYPALVMGNFIMGGGFLNSRLATRIRQKEGLSYGVGSALQVDYLDSNAGWFTFAIAAPQNVPKLEEAFLEEVEKMVKEGVSEEELTAAISGYLQQQIVTRSNDARLVGRLSQYLEEDRTLAFDKTFEEQVRGLKPQSVNQVMKRYLKADNLTTIKGGDFAKAEEKEANN</sequence>
<dbReference type="Pfam" id="PF00675">
    <property type="entry name" value="Peptidase_M16"/>
    <property type="match status" value="2"/>
</dbReference>
<keyword evidence="7" id="KW-1185">Reference proteome</keyword>
<evidence type="ECO:0000259" key="4">
    <source>
        <dbReference type="Pfam" id="PF00675"/>
    </source>
</evidence>
<dbReference type="GO" id="GO:0004222">
    <property type="term" value="F:metalloendopeptidase activity"/>
    <property type="evidence" value="ECO:0007669"/>
    <property type="project" value="InterPro"/>
</dbReference>
<dbReference type="SUPFAM" id="SSF63411">
    <property type="entry name" value="LuxS/MPP-like metallohydrolase"/>
    <property type="match status" value="4"/>
</dbReference>
<dbReference type="InterPro" id="IPR001431">
    <property type="entry name" value="Pept_M16_Zn_BS"/>
</dbReference>
<dbReference type="GO" id="GO:0006508">
    <property type="term" value="P:proteolysis"/>
    <property type="evidence" value="ECO:0007669"/>
    <property type="project" value="InterPro"/>
</dbReference>
<evidence type="ECO:0000313" key="6">
    <source>
        <dbReference type="EMBL" id="MBO1321888.1"/>
    </source>
</evidence>
<dbReference type="AlphaFoldDB" id="A0A8J7U4W6"/>
<dbReference type="PANTHER" id="PTHR11851">
    <property type="entry name" value="METALLOPROTEASE"/>
    <property type="match status" value="1"/>
</dbReference>
<accession>A0A8J7U4W6</accession>
<gene>
    <name evidence="6" type="ORF">J3U88_25635</name>
</gene>
<dbReference type="PANTHER" id="PTHR11851:SF49">
    <property type="entry name" value="MITOCHONDRIAL-PROCESSING PEPTIDASE SUBUNIT ALPHA"/>
    <property type="match status" value="1"/>
</dbReference>
<feature type="domain" description="Peptidase M16 C-terminal" evidence="5">
    <location>
        <begin position="661"/>
        <end position="839"/>
    </location>
</feature>
<evidence type="ECO:0000313" key="7">
    <source>
        <dbReference type="Proteomes" id="UP000664417"/>
    </source>
</evidence>
<dbReference type="RefSeq" id="WP_207861861.1">
    <property type="nucleotide sequence ID" value="NZ_JAFREP010000028.1"/>
</dbReference>
<dbReference type="Pfam" id="PF05193">
    <property type="entry name" value="Peptidase_M16_C"/>
    <property type="match status" value="2"/>
</dbReference>
<proteinExistence type="inferred from homology"/>